<dbReference type="SUPFAM" id="SSF47473">
    <property type="entry name" value="EF-hand"/>
    <property type="match status" value="1"/>
</dbReference>
<feature type="domain" description="EF-hand" evidence="2">
    <location>
        <begin position="9"/>
        <end position="44"/>
    </location>
</feature>
<dbReference type="WBParaSite" id="MCOS_0000760801-mRNA-1">
    <property type="protein sequence ID" value="MCOS_0000760801-mRNA-1"/>
    <property type="gene ID" value="MCOS_0000760801"/>
</dbReference>
<feature type="domain" description="EF-hand" evidence="2">
    <location>
        <begin position="83"/>
        <end position="118"/>
    </location>
</feature>
<name>A0A0R3UJD2_MESCO</name>
<dbReference type="PROSITE" id="PS50222">
    <property type="entry name" value="EF_HAND_2"/>
    <property type="match status" value="2"/>
</dbReference>
<dbReference type="PANTHER" id="PTHR23048">
    <property type="entry name" value="MYOSIN LIGHT CHAIN 1, 3"/>
    <property type="match status" value="1"/>
</dbReference>
<evidence type="ECO:0000313" key="3">
    <source>
        <dbReference type="EMBL" id="VDD81606.1"/>
    </source>
</evidence>
<dbReference type="InterPro" id="IPR011992">
    <property type="entry name" value="EF-hand-dom_pair"/>
</dbReference>
<evidence type="ECO:0000259" key="2">
    <source>
        <dbReference type="PROSITE" id="PS50222"/>
    </source>
</evidence>
<keyword evidence="1" id="KW-0677">Repeat</keyword>
<accession>A0A0R3UJD2</accession>
<dbReference type="OrthoDB" id="26525at2759"/>
<dbReference type="Gene3D" id="1.10.238.10">
    <property type="entry name" value="EF-hand"/>
    <property type="match status" value="1"/>
</dbReference>
<dbReference type="InterPro" id="IPR050230">
    <property type="entry name" value="CALM/Myosin/TropC-like"/>
</dbReference>
<evidence type="ECO:0000256" key="1">
    <source>
        <dbReference type="ARBA" id="ARBA00022737"/>
    </source>
</evidence>
<evidence type="ECO:0000313" key="5">
    <source>
        <dbReference type="WBParaSite" id="MCOS_0000760801-mRNA-1"/>
    </source>
</evidence>
<organism evidence="5">
    <name type="scientific">Mesocestoides corti</name>
    <name type="common">Flatworm</name>
    <dbReference type="NCBI Taxonomy" id="53468"/>
    <lineage>
        <taxon>Eukaryota</taxon>
        <taxon>Metazoa</taxon>
        <taxon>Spiralia</taxon>
        <taxon>Lophotrochozoa</taxon>
        <taxon>Platyhelminthes</taxon>
        <taxon>Cestoda</taxon>
        <taxon>Eucestoda</taxon>
        <taxon>Cyclophyllidea</taxon>
        <taxon>Mesocestoididae</taxon>
        <taxon>Mesocestoides</taxon>
    </lineage>
</organism>
<dbReference type="AlphaFoldDB" id="A0A0R3UJD2"/>
<proteinExistence type="predicted"/>
<dbReference type="GO" id="GO:0016460">
    <property type="term" value="C:myosin II complex"/>
    <property type="evidence" value="ECO:0007669"/>
    <property type="project" value="TreeGrafter"/>
</dbReference>
<reference evidence="5" key="1">
    <citation type="submission" date="2017-02" db="UniProtKB">
        <authorList>
            <consortium name="WormBaseParasite"/>
        </authorList>
    </citation>
    <scope>IDENTIFICATION</scope>
</reference>
<dbReference type="GO" id="GO:0005509">
    <property type="term" value="F:calcium ion binding"/>
    <property type="evidence" value="ECO:0007669"/>
    <property type="project" value="InterPro"/>
</dbReference>
<dbReference type="FunFam" id="1.10.238.10:FF:000001">
    <property type="entry name" value="Calmodulin 1"/>
    <property type="match status" value="1"/>
</dbReference>
<dbReference type="InterPro" id="IPR002048">
    <property type="entry name" value="EF_hand_dom"/>
</dbReference>
<dbReference type="EMBL" id="UXSR01005386">
    <property type="protein sequence ID" value="VDD81606.1"/>
    <property type="molecule type" value="Genomic_DNA"/>
</dbReference>
<sequence>MKVDDLMDIEIEEIQKGFNRFDYNKTGTIRTDDVGNALRWLKLVPTEAQIRELSEIVDPNGIGTVKFKAFLVIAAEIWIPQQKREGKIWAAFLFFDKEDKGKLTVEQMQQILLEIGEEPLTQKEVKTIINKFANKKDKTIEYGYIIREWQE</sequence>
<gene>
    <name evidence="3" type="ORF">MCOS_LOCUS7609</name>
</gene>
<dbReference type="Proteomes" id="UP000267029">
    <property type="component" value="Unassembled WGS sequence"/>
</dbReference>
<dbReference type="STRING" id="53468.A0A0R3UJD2"/>
<protein>
    <submittedName>
        <fullName evidence="5">EF-hand domain-containing protein</fullName>
    </submittedName>
</protein>
<evidence type="ECO:0000313" key="4">
    <source>
        <dbReference type="Proteomes" id="UP000267029"/>
    </source>
</evidence>
<dbReference type="Pfam" id="PF13499">
    <property type="entry name" value="EF-hand_7"/>
    <property type="match status" value="1"/>
</dbReference>
<dbReference type="PANTHER" id="PTHR23048:SF0">
    <property type="entry name" value="CALMODULIN LIKE 3"/>
    <property type="match status" value="1"/>
</dbReference>
<reference evidence="3 4" key="2">
    <citation type="submission" date="2018-10" db="EMBL/GenBank/DDBJ databases">
        <authorList>
            <consortium name="Pathogen Informatics"/>
        </authorList>
    </citation>
    <scope>NUCLEOTIDE SEQUENCE [LARGE SCALE GENOMIC DNA]</scope>
</reference>
<keyword evidence="4" id="KW-1185">Reference proteome</keyword>